<protein>
    <recommendedName>
        <fullName evidence="2">Multidrug resistance protein MdtA-like C-terminal permuted SH3 domain-containing protein</fullName>
    </recommendedName>
</protein>
<evidence type="ECO:0000313" key="3">
    <source>
        <dbReference type="EMBL" id="AYB34474.1"/>
    </source>
</evidence>
<dbReference type="GO" id="GO:0015562">
    <property type="term" value="F:efflux transmembrane transporter activity"/>
    <property type="evidence" value="ECO:0007669"/>
    <property type="project" value="TreeGrafter"/>
</dbReference>
<dbReference type="KEGG" id="chk:D4L85_29570"/>
<organism evidence="3 4">
    <name type="scientific">Chryseolinea soli</name>
    <dbReference type="NCBI Taxonomy" id="2321403"/>
    <lineage>
        <taxon>Bacteria</taxon>
        <taxon>Pseudomonadati</taxon>
        <taxon>Bacteroidota</taxon>
        <taxon>Cytophagia</taxon>
        <taxon>Cytophagales</taxon>
        <taxon>Fulvivirgaceae</taxon>
        <taxon>Chryseolinea</taxon>
    </lineage>
</organism>
<dbReference type="EMBL" id="CP032382">
    <property type="protein sequence ID" value="AYB34474.1"/>
    <property type="molecule type" value="Genomic_DNA"/>
</dbReference>
<evidence type="ECO:0000256" key="1">
    <source>
        <dbReference type="SAM" id="Phobius"/>
    </source>
</evidence>
<gene>
    <name evidence="3" type="ORF">D4L85_29570</name>
</gene>
<dbReference type="AlphaFoldDB" id="A0A385SU81"/>
<feature type="domain" description="Multidrug resistance protein MdtA-like C-terminal permuted SH3" evidence="2">
    <location>
        <begin position="143"/>
        <end position="200"/>
    </location>
</feature>
<keyword evidence="1" id="KW-1133">Transmembrane helix</keyword>
<evidence type="ECO:0000313" key="4">
    <source>
        <dbReference type="Proteomes" id="UP000266183"/>
    </source>
</evidence>
<keyword evidence="1" id="KW-0472">Membrane</keyword>
<dbReference type="Gene3D" id="2.40.420.20">
    <property type="match status" value="1"/>
</dbReference>
<evidence type="ECO:0000259" key="2">
    <source>
        <dbReference type="Pfam" id="PF25967"/>
    </source>
</evidence>
<dbReference type="GO" id="GO:1990281">
    <property type="term" value="C:efflux pump complex"/>
    <property type="evidence" value="ECO:0007669"/>
    <property type="project" value="TreeGrafter"/>
</dbReference>
<name>A0A385SU81_9BACT</name>
<feature type="transmembrane region" description="Helical" evidence="1">
    <location>
        <begin position="6"/>
        <end position="23"/>
    </location>
</feature>
<sequence length="225" mass="25433">MKKIMWVAISMLTVFVIYNWFFASRRRVHVCGVDPGRMTVSSVNYGLFTEFIPQTGTVSKDTVANTTIVKVPIDELYFSRIAVGLTATTTVNNTDYTLEITHVYTTVTNGRFSVDMIFKDETPDLADGKTLRLRIVLSDPVEALLVPVGGFYKDTGGEWVYVVQREHRAVKRRVKLGRKNTENFEVLDGLKAGDSVITSSYENFNDQESFDLSDMKEKLRSSITM</sequence>
<keyword evidence="1" id="KW-0812">Transmembrane</keyword>
<dbReference type="RefSeq" id="WP_119757733.1">
    <property type="nucleotide sequence ID" value="NZ_CP032382.1"/>
</dbReference>
<keyword evidence="4" id="KW-1185">Reference proteome</keyword>
<dbReference type="PANTHER" id="PTHR30469">
    <property type="entry name" value="MULTIDRUG RESISTANCE PROTEIN MDTA"/>
    <property type="match status" value="1"/>
</dbReference>
<proteinExistence type="predicted"/>
<dbReference type="OrthoDB" id="9784685at2"/>
<accession>A0A385SU81</accession>
<dbReference type="InterPro" id="IPR058627">
    <property type="entry name" value="MdtA-like_C"/>
</dbReference>
<reference evidence="4" key="1">
    <citation type="submission" date="2018-09" db="EMBL/GenBank/DDBJ databases">
        <title>Chryseolinea sp. KIS68-18 isolated from soil.</title>
        <authorList>
            <person name="Weon H.-Y."/>
            <person name="Kwon S.-W."/>
            <person name="Lee S.A."/>
        </authorList>
    </citation>
    <scope>NUCLEOTIDE SEQUENCE [LARGE SCALE GENOMIC DNA]</scope>
    <source>
        <strain evidence="4">KIS68-18</strain>
    </source>
</reference>
<dbReference type="Proteomes" id="UP000266183">
    <property type="component" value="Chromosome"/>
</dbReference>
<dbReference type="Pfam" id="PF25967">
    <property type="entry name" value="RND-MFP_C"/>
    <property type="match status" value="1"/>
</dbReference>